<protein>
    <recommendedName>
        <fullName evidence="3">DNA-directed DNA polymerase</fullName>
    </recommendedName>
</protein>
<accession>A0AAV8VCN8</accession>
<dbReference type="EMBL" id="JANEYG010000163">
    <property type="protein sequence ID" value="KAJ8911765.1"/>
    <property type="molecule type" value="Genomic_DNA"/>
</dbReference>
<dbReference type="Proteomes" id="UP001159042">
    <property type="component" value="Unassembled WGS sequence"/>
</dbReference>
<evidence type="ECO:0000313" key="1">
    <source>
        <dbReference type="EMBL" id="KAJ8911765.1"/>
    </source>
</evidence>
<dbReference type="InterPro" id="IPR012337">
    <property type="entry name" value="RNaseH-like_sf"/>
</dbReference>
<dbReference type="PANTHER" id="PTHR31511:SF12">
    <property type="entry name" value="RHO TERMINATION FACTOR N-TERMINAL DOMAIN-CONTAINING PROTEIN"/>
    <property type="match status" value="1"/>
</dbReference>
<dbReference type="Gene3D" id="3.90.1600.10">
    <property type="entry name" value="Palm domain of DNA polymerase"/>
    <property type="match status" value="1"/>
</dbReference>
<dbReference type="PANTHER" id="PTHR31511">
    <property type="entry name" value="PROTEIN CBG23764"/>
    <property type="match status" value="1"/>
</dbReference>
<dbReference type="InterPro" id="IPR023211">
    <property type="entry name" value="DNA_pol_palm_dom_sf"/>
</dbReference>
<dbReference type="InterPro" id="IPR044925">
    <property type="entry name" value="His-Me_finger_sf"/>
</dbReference>
<gene>
    <name evidence="1" type="ORF">NQ315_008817</name>
</gene>
<comment type="caution">
    <text evidence="1">The sequence shown here is derived from an EMBL/GenBank/DDBJ whole genome shotgun (WGS) entry which is preliminary data.</text>
</comment>
<sequence>MSSETITSLSSTIVKTTEEAVKLVKTKEEIISQVNLVKGNVKLLETAIKSIIGSQEQTENPFRLEGNLALLKYYLAKLQYLLHESSKVGGGLDNTEKKQRSRHLVWHSINSCFKGRVCTGLIANLSIKDPLCFLNKAFNNFQRKIKTHRQKSMLKVNVVLVCNFIKPQSGDIDKKTFATKNHTIDINTNLKTWYRDNVIHTLANKLEEFSEKDSGWALLEVLHLKVNINNFSPLKGGTSTYVSLPDFISRKRAVINVKNNDSFCFLWAVVSALYPAENKHPERITSYPHFKDVLKYDSIQFPIKLNDIKKFEKLNGLCINLYCIEKKNVLPLSLSEYRNSNREPINLLVLSTENSNNNNNSSPEFSKERTLFHFAWIKKMSALLSKQLSSHGHKTFICYRCLNHFSSDGLLKKHLIYCNNMNKCALKLPKESDKILQFKHFRYKEKVPFAIYADLESILEPCESLGADNGKTVNYQKHTAFSVAYYLKCSYDDSLSSSKLYRNHDCISWFISELKDIAFNVNSILKNSKEMETLSFEQEINYETATHCHICNKPFTSNDIKVRDHCHLTSKYRGAAHQDCNLNYQNSFNIPVVFHNLSGYDSNFIMKQLATGFAGPIRLLPVNKEKYISFTKIVEGTEVQLRFIDSYRFMSSSLDKLSSYLEDEKKTIVRAHCNTDKEFNLLTRKGVFPYDYIDSWERFTEPCLPSKTNFYSQLYDQCITDQDYQHALDVWKTFNIKTLGEYSDLYLKNDVLLLADIFENFRRTCFLTYELDPLHFYTAPGLAFDAMLKTTGVQLELLTDIEKLMFIERGIRGGVSQCSNRYAKANNKYMKDEYDSNQESTYLMYFDINNLYGAAMSEYLPYGEFEFLEANEIENLDIMNIPDNAEVGYIFECDLEYPTYLHQLHSDLPLAPQHMTPPIPSRSKLKKLLLTLYPKNNYVVHYTNLKMYLKHGLRLKKINRVLRFKQSPWLKKYIDLNTTLRQQAKNDFDKKIYKLMINSVYGKLMENVRKYRDVRMTTKWEGRYGAQNYIAKPNFHSCSIFDDDMIIIEMNKLEILFNKPIYAGFCVLDISKTFLYEFHYDYILPKFQDKAKLLYTDTDSLIYQLNVPDIYEHIKEDSHRFDTSDYEPNNPYGIEQKNKKVPGLMKDENNGQIMLEFVGLRAKMYAYKVHNDKIVKRSKGSTLASVKKISFDDYKRTLFDHEIIYKPQHLIRSKKHCVFTIRQNKMILNPFDDKRVLNSKSTDTKPWGYERISEDADDLPNKRICIR</sequence>
<reference evidence="1 2" key="1">
    <citation type="journal article" date="2023" name="Insect Mol. Biol.">
        <title>Genome sequencing provides insights into the evolution of gene families encoding plant cell wall-degrading enzymes in longhorned beetles.</title>
        <authorList>
            <person name="Shin N.R."/>
            <person name="Okamura Y."/>
            <person name="Kirsch R."/>
            <person name="Pauchet Y."/>
        </authorList>
    </citation>
    <scope>NUCLEOTIDE SEQUENCE [LARGE SCALE GENOMIC DNA]</scope>
    <source>
        <strain evidence="1">EAD_L_NR</strain>
    </source>
</reference>
<organism evidence="1 2">
    <name type="scientific">Exocentrus adspersus</name>
    <dbReference type="NCBI Taxonomy" id="1586481"/>
    <lineage>
        <taxon>Eukaryota</taxon>
        <taxon>Metazoa</taxon>
        <taxon>Ecdysozoa</taxon>
        <taxon>Arthropoda</taxon>
        <taxon>Hexapoda</taxon>
        <taxon>Insecta</taxon>
        <taxon>Pterygota</taxon>
        <taxon>Neoptera</taxon>
        <taxon>Endopterygota</taxon>
        <taxon>Coleoptera</taxon>
        <taxon>Polyphaga</taxon>
        <taxon>Cucujiformia</taxon>
        <taxon>Chrysomeloidea</taxon>
        <taxon>Cerambycidae</taxon>
        <taxon>Lamiinae</taxon>
        <taxon>Acanthocinini</taxon>
        <taxon>Exocentrus</taxon>
    </lineage>
</organism>
<keyword evidence="2" id="KW-1185">Reference proteome</keyword>
<dbReference type="SUPFAM" id="SSF54060">
    <property type="entry name" value="His-Me finger endonucleases"/>
    <property type="match status" value="1"/>
</dbReference>
<dbReference type="GO" id="GO:0042575">
    <property type="term" value="C:DNA polymerase complex"/>
    <property type="evidence" value="ECO:0007669"/>
    <property type="project" value="UniProtKB-ARBA"/>
</dbReference>
<dbReference type="InterPro" id="IPR043502">
    <property type="entry name" value="DNA/RNA_pol_sf"/>
</dbReference>
<dbReference type="AlphaFoldDB" id="A0AAV8VCN8"/>
<dbReference type="SUPFAM" id="SSF56672">
    <property type="entry name" value="DNA/RNA polymerases"/>
    <property type="match status" value="1"/>
</dbReference>
<name>A0AAV8VCN8_9CUCU</name>
<dbReference type="InterPro" id="IPR038563">
    <property type="entry name" value="Endonuclease_7_sf"/>
</dbReference>
<proteinExistence type="predicted"/>
<dbReference type="GO" id="GO:0071897">
    <property type="term" value="P:DNA biosynthetic process"/>
    <property type="evidence" value="ECO:0007669"/>
    <property type="project" value="UniProtKB-ARBA"/>
</dbReference>
<dbReference type="SUPFAM" id="SSF53098">
    <property type="entry name" value="Ribonuclease H-like"/>
    <property type="match status" value="1"/>
</dbReference>
<evidence type="ECO:0008006" key="3">
    <source>
        <dbReference type="Google" id="ProtNLM"/>
    </source>
</evidence>
<evidence type="ECO:0000313" key="2">
    <source>
        <dbReference type="Proteomes" id="UP001159042"/>
    </source>
</evidence>
<dbReference type="Gene3D" id="3.40.1800.10">
    <property type="entry name" value="His-Me finger endonucleases"/>
    <property type="match status" value="1"/>
</dbReference>